<comment type="similarity">
    <text evidence="1">Belongs to the P-Pant transferase superfamily. Gsp/Sfp/HetI/AcpT family.</text>
</comment>
<comment type="caution">
    <text evidence="4">The sequence shown here is derived from an EMBL/GenBank/DDBJ whole genome shotgun (WGS) entry which is preliminary data.</text>
</comment>
<dbReference type="SUPFAM" id="SSF56214">
    <property type="entry name" value="4'-phosphopantetheinyl transferase"/>
    <property type="match status" value="2"/>
</dbReference>
<reference evidence="4 5" key="1">
    <citation type="submission" date="2013-07" db="EMBL/GenBank/DDBJ databases">
        <authorList>
            <person name="Weinstock G."/>
            <person name="Sodergren E."/>
            <person name="Wylie T."/>
            <person name="Fulton L."/>
            <person name="Fulton R."/>
            <person name="Fronick C."/>
            <person name="O'Laughlin M."/>
            <person name="Godfrey J."/>
            <person name="Miner T."/>
            <person name="Herter B."/>
            <person name="Appelbaum E."/>
            <person name="Cordes M."/>
            <person name="Lek S."/>
            <person name="Wollam A."/>
            <person name="Pepin K.H."/>
            <person name="Palsikar V.B."/>
            <person name="Mitreva M."/>
            <person name="Wilson R.K."/>
        </authorList>
    </citation>
    <scope>NUCLEOTIDE SEQUENCE [LARGE SCALE GENOMIC DNA]</scope>
    <source>
        <strain evidence="4 5">ATCC 27760</strain>
    </source>
</reference>
<dbReference type="GO" id="GO:0019878">
    <property type="term" value="P:lysine biosynthetic process via aminoadipic acid"/>
    <property type="evidence" value="ECO:0007669"/>
    <property type="project" value="TreeGrafter"/>
</dbReference>
<keyword evidence="5" id="KW-1185">Reference proteome</keyword>
<dbReference type="AlphaFoldDB" id="U2KYB8"/>
<dbReference type="HOGENOM" id="CLU_057011_6_4_9"/>
<dbReference type="STRING" id="411473.RUMCAL_00546"/>
<evidence type="ECO:0000256" key="2">
    <source>
        <dbReference type="ARBA" id="ARBA00022679"/>
    </source>
</evidence>
<dbReference type="EMBL" id="AWVF01000057">
    <property type="protein sequence ID" value="ERJ97080.1"/>
    <property type="molecule type" value="Genomic_DNA"/>
</dbReference>
<dbReference type="InterPro" id="IPR050559">
    <property type="entry name" value="P-Pant_transferase_sf"/>
</dbReference>
<evidence type="ECO:0000256" key="1">
    <source>
        <dbReference type="ARBA" id="ARBA00010990"/>
    </source>
</evidence>
<dbReference type="eggNOG" id="COG2091">
    <property type="taxonomic scope" value="Bacteria"/>
</dbReference>
<dbReference type="Gene3D" id="3.90.470.20">
    <property type="entry name" value="4'-phosphopantetheinyl transferase domain"/>
    <property type="match status" value="2"/>
</dbReference>
<dbReference type="PATRIC" id="fig|411473.3.peg.421"/>
<dbReference type="GO" id="GO:0008897">
    <property type="term" value="F:holo-[acyl-carrier-protein] synthase activity"/>
    <property type="evidence" value="ECO:0007669"/>
    <property type="project" value="InterPro"/>
</dbReference>
<dbReference type="Proteomes" id="UP000016662">
    <property type="component" value="Unassembled WGS sequence"/>
</dbReference>
<evidence type="ECO:0000313" key="4">
    <source>
        <dbReference type="EMBL" id="ERJ97080.1"/>
    </source>
</evidence>
<dbReference type="GO" id="GO:0000287">
    <property type="term" value="F:magnesium ion binding"/>
    <property type="evidence" value="ECO:0007669"/>
    <property type="project" value="InterPro"/>
</dbReference>
<gene>
    <name evidence="4" type="ORF">RUMCAL_00546</name>
</gene>
<keyword evidence="2 4" id="KW-0808">Transferase</keyword>
<sequence length="185" mass="20509">MHLFAAPVPAGKKALEHETAYRLLAYAVQEVYGLPLPEIACDSRGKPFFPQRQEICFNLSHCRGLAVCGISAFPLGVDCESIRSLREGVLRRSFAPEEVLAVTESPQPDETFFRFWTLKEAFVKALGVGISYPLHTAVFALDGGDVTRHPQGWQFRQFRLDSGHVVSCCGASEDTLPEELHVVSF</sequence>
<feature type="domain" description="4'-phosphopantetheinyl transferase" evidence="3">
    <location>
        <begin position="74"/>
        <end position="141"/>
    </location>
</feature>
<organism evidence="4 5">
    <name type="scientific">Ruminococcus callidus ATCC 27760</name>
    <dbReference type="NCBI Taxonomy" id="411473"/>
    <lineage>
        <taxon>Bacteria</taxon>
        <taxon>Bacillati</taxon>
        <taxon>Bacillota</taxon>
        <taxon>Clostridia</taxon>
        <taxon>Eubacteriales</taxon>
        <taxon>Oscillospiraceae</taxon>
        <taxon>Ruminococcus</taxon>
    </lineage>
</organism>
<dbReference type="PANTHER" id="PTHR12215">
    <property type="entry name" value="PHOSPHOPANTETHEINE TRANSFERASE"/>
    <property type="match status" value="1"/>
</dbReference>
<proteinExistence type="inferred from homology"/>
<dbReference type="GO" id="GO:0005829">
    <property type="term" value="C:cytosol"/>
    <property type="evidence" value="ECO:0007669"/>
    <property type="project" value="TreeGrafter"/>
</dbReference>
<dbReference type="InterPro" id="IPR037143">
    <property type="entry name" value="4-PPantetheinyl_Trfase_dom_sf"/>
</dbReference>
<dbReference type="OrthoDB" id="9808281at2"/>
<dbReference type="Pfam" id="PF01648">
    <property type="entry name" value="ACPS"/>
    <property type="match status" value="1"/>
</dbReference>
<accession>U2KYB8</accession>
<dbReference type="RefSeq" id="WP_021680505.1">
    <property type="nucleotide sequence ID" value="NZ_KI260294.1"/>
</dbReference>
<dbReference type="PANTHER" id="PTHR12215:SF10">
    <property type="entry name" value="L-AMINOADIPATE-SEMIALDEHYDE DEHYDROGENASE-PHOSPHOPANTETHEINYL TRANSFERASE"/>
    <property type="match status" value="1"/>
</dbReference>
<protein>
    <submittedName>
        <fullName evidence="4">Phosphopantetheine--protein transferase domain protein</fullName>
    </submittedName>
</protein>
<evidence type="ECO:0000313" key="5">
    <source>
        <dbReference type="Proteomes" id="UP000016662"/>
    </source>
</evidence>
<evidence type="ECO:0000259" key="3">
    <source>
        <dbReference type="Pfam" id="PF01648"/>
    </source>
</evidence>
<name>U2KYB8_9FIRM</name>
<dbReference type="InterPro" id="IPR008278">
    <property type="entry name" value="4-PPantetheinyl_Trfase_dom"/>
</dbReference>